<evidence type="ECO:0000259" key="6">
    <source>
        <dbReference type="PROSITE" id="PS50110"/>
    </source>
</evidence>
<evidence type="ECO:0000313" key="9">
    <source>
        <dbReference type="Proteomes" id="UP000317944"/>
    </source>
</evidence>
<evidence type="ECO:0000256" key="5">
    <source>
        <dbReference type="PROSITE-ProRule" id="PRU00169"/>
    </source>
</evidence>
<dbReference type="Pfam" id="PF04397">
    <property type="entry name" value="LytTR"/>
    <property type="match status" value="1"/>
</dbReference>
<sequence>MKIVICEDDAQQRKFLQSTIVHSSLFQYENVEIALIASNPSEVLAYIQEHRADCFLLDIELQHEINGLELANTIRSKDPFATIVFITTYVEKLRLTFTYKVAALDFIVKNEPDLAENLIDTLHVAYQKHQNIHAQQIEMTFQVKIGEHIKFIPFDDIYCFCTSPIAHKIELKEKSGVYEFFSNLTDIEQQLDNRFFRCHRGYIVNLQHIHKIDSTYRKITMKNGSICHYSYGYKKAFMNALTSTSEIISK</sequence>
<feature type="domain" description="Response regulatory" evidence="6">
    <location>
        <begin position="2"/>
        <end position="124"/>
    </location>
</feature>
<dbReference type="InterPro" id="IPR001789">
    <property type="entry name" value="Sig_transdc_resp-reg_receiver"/>
</dbReference>
<dbReference type="PROSITE" id="PS50110">
    <property type="entry name" value="RESPONSE_REGULATORY"/>
    <property type="match status" value="1"/>
</dbReference>
<keyword evidence="1" id="KW-0963">Cytoplasm</keyword>
<keyword evidence="3" id="KW-0010">Activator</keyword>
<dbReference type="GO" id="GO:0000156">
    <property type="term" value="F:phosphorelay response regulator activity"/>
    <property type="evidence" value="ECO:0007669"/>
    <property type="project" value="InterPro"/>
</dbReference>
<dbReference type="OrthoDB" id="9809318at2"/>
<dbReference type="SMART" id="SM00850">
    <property type="entry name" value="LytTR"/>
    <property type="match status" value="1"/>
</dbReference>
<evidence type="ECO:0000256" key="1">
    <source>
        <dbReference type="ARBA" id="ARBA00022490"/>
    </source>
</evidence>
<dbReference type="Pfam" id="PF00072">
    <property type="entry name" value="Response_reg"/>
    <property type="match status" value="1"/>
</dbReference>
<dbReference type="InterPro" id="IPR007492">
    <property type="entry name" value="LytTR_DNA-bd_dom"/>
</dbReference>
<reference evidence="8 9" key="1">
    <citation type="submission" date="2018-03" db="EMBL/GenBank/DDBJ databases">
        <title>Aerobic endospore-forming bacteria genome sequencing and assembly.</title>
        <authorList>
            <person name="Cavalcante D.A."/>
            <person name="Driks A."/>
            <person name="Putonti C."/>
            <person name="De-Souza M.T."/>
        </authorList>
    </citation>
    <scope>NUCLEOTIDE SEQUENCE [LARGE SCALE GENOMIC DNA]</scope>
    <source>
        <strain evidence="8 9">SDF0037</strain>
    </source>
</reference>
<dbReference type="Gene3D" id="2.40.50.1020">
    <property type="entry name" value="LytTr DNA-binding domain"/>
    <property type="match status" value="1"/>
</dbReference>
<dbReference type="SMART" id="SM00448">
    <property type="entry name" value="REC"/>
    <property type="match status" value="1"/>
</dbReference>
<comment type="caution">
    <text evidence="8">The sequence shown here is derived from an EMBL/GenBank/DDBJ whole genome shotgun (WGS) entry which is preliminary data.</text>
</comment>
<dbReference type="EMBL" id="SADV01000001">
    <property type="protein sequence ID" value="TQR39686.1"/>
    <property type="molecule type" value="Genomic_DNA"/>
</dbReference>
<gene>
    <name evidence="8" type="ORF">C7Y47_01230</name>
</gene>
<organism evidence="8 9">
    <name type="scientific">Lysinibacillus sphaericus</name>
    <name type="common">Bacillus sphaericus</name>
    <dbReference type="NCBI Taxonomy" id="1421"/>
    <lineage>
        <taxon>Bacteria</taxon>
        <taxon>Bacillati</taxon>
        <taxon>Bacillota</taxon>
        <taxon>Bacilli</taxon>
        <taxon>Bacillales</taxon>
        <taxon>Bacillaceae</taxon>
        <taxon>Lysinibacillus</taxon>
    </lineage>
</organism>
<dbReference type="RefSeq" id="WP_142507105.1">
    <property type="nucleotide sequence ID" value="NZ_SADV01000001.1"/>
</dbReference>
<evidence type="ECO:0000313" key="8">
    <source>
        <dbReference type="EMBL" id="TQR39686.1"/>
    </source>
</evidence>
<evidence type="ECO:0000256" key="3">
    <source>
        <dbReference type="ARBA" id="ARBA00023159"/>
    </source>
</evidence>
<dbReference type="PANTHER" id="PTHR37299:SF3">
    <property type="entry name" value="STAGE 0 SPORULATION PROTEIN A HOMOLOG"/>
    <property type="match status" value="1"/>
</dbReference>
<proteinExistence type="predicted"/>
<dbReference type="AlphaFoldDB" id="A0A544V0P7"/>
<dbReference type="InterPro" id="IPR011006">
    <property type="entry name" value="CheY-like_superfamily"/>
</dbReference>
<evidence type="ECO:0000256" key="4">
    <source>
        <dbReference type="ARBA" id="ARBA00037164"/>
    </source>
</evidence>
<dbReference type="PANTHER" id="PTHR37299">
    <property type="entry name" value="TRANSCRIPTIONAL REGULATOR-RELATED"/>
    <property type="match status" value="1"/>
</dbReference>
<comment type="function">
    <text evidence="4">Required for high-level post-exponential phase expression of a series of secreted proteins.</text>
</comment>
<evidence type="ECO:0000259" key="7">
    <source>
        <dbReference type="PROSITE" id="PS50930"/>
    </source>
</evidence>
<feature type="domain" description="HTH LytTR-type" evidence="7">
    <location>
        <begin position="141"/>
        <end position="243"/>
    </location>
</feature>
<name>A0A544V0P7_LYSSH</name>
<dbReference type="GO" id="GO:0003677">
    <property type="term" value="F:DNA binding"/>
    <property type="evidence" value="ECO:0007669"/>
    <property type="project" value="InterPro"/>
</dbReference>
<feature type="modified residue" description="4-aspartylphosphate" evidence="5">
    <location>
        <position position="58"/>
    </location>
</feature>
<dbReference type="Gene3D" id="3.40.50.2300">
    <property type="match status" value="1"/>
</dbReference>
<keyword evidence="2" id="KW-0902">Two-component regulatory system</keyword>
<accession>A0A544V0P7</accession>
<dbReference type="SUPFAM" id="SSF52172">
    <property type="entry name" value="CheY-like"/>
    <property type="match status" value="1"/>
</dbReference>
<keyword evidence="5" id="KW-0597">Phosphoprotein</keyword>
<protein>
    <submittedName>
        <fullName evidence="8">Response regulator transcription factor</fullName>
    </submittedName>
</protein>
<dbReference type="PROSITE" id="PS50930">
    <property type="entry name" value="HTH_LYTTR"/>
    <property type="match status" value="1"/>
</dbReference>
<evidence type="ECO:0000256" key="2">
    <source>
        <dbReference type="ARBA" id="ARBA00023012"/>
    </source>
</evidence>
<dbReference type="InterPro" id="IPR046947">
    <property type="entry name" value="LytR-like"/>
</dbReference>
<dbReference type="Proteomes" id="UP000317944">
    <property type="component" value="Unassembled WGS sequence"/>
</dbReference>